<sequence>MRVILVDDERLALRLLKKMLESDIGGVEVIGMYTDPLQVIEHAIQLQPDVVFLDIHMPGISGLKLGEMLQESVPTTKIVFVTGFDQYAIEAFTLNAMDYIMKPLQLERLKKTVERFGDHPEMKADNDCMTERPFIRCFNQMQYQLHDEISQDFKWRTGKAQELFAYLLLHHDRVIDKETLIELLWFEYDTPRAIQYLYTTIYHIRQTLKSSGLGTLLITSRGLENAYKLTIGSARIDTEEWEAKILELLPLSLQTVEDYEQALEMYKGDYLGDYPYLWAEPERERLRWLWLRYAKLISAFYLEHNIPQYFIKLHIRVQQWFPYDEESYFSLMKLYSTMGDVLGVKEQYALLTSRLEQDLDVTVSDHIRTWYDHFLT</sequence>
<keyword evidence="4" id="KW-0238">DNA-binding</keyword>
<evidence type="ECO:0000259" key="7">
    <source>
        <dbReference type="PROSITE" id="PS50110"/>
    </source>
</evidence>
<evidence type="ECO:0000256" key="5">
    <source>
        <dbReference type="ARBA" id="ARBA00023163"/>
    </source>
</evidence>
<dbReference type="InterPro" id="IPR016032">
    <property type="entry name" value="Sig_transdc_resp-reg_C-effctor"/>
</dbReference>
<proteinExistence type="inferred from homology"/>
<dbReference type="PANTHER" id="PTHR35807">
    <property type="entry name" value="TRANSCRIPTIONAL REGULATOR REDD-RELATED"/>
    <property type="match status" value="1"/>
</dbReference>
<dbReference type="RefSeq" id="WP_068588829.1">
    <property type="nucleotide sequence ID" value="NZ_FTNK01000009.1"/>
</dbReference>
<accession>A0ABY1K486</accession>
<organism evidence="8 9">
    <name type="scientific">Paenibacillus macquariensis</name>
    <dbReference type="NCBI Taxonomy" id="948756"/>
    <lineage>
        <taxon>Bacteria</taxon>
        <taxon>Bacillati</taxon>
        <taxon>Bacillota</taxon>
        <taxon>Bacilli</taxon>
        <taxon>Bacillales</taxon>
        <taxon>Paenibacillaceae</taxon>
        <taxon>Paenibacillus</taxon>
    </lineage>
</organism>
<evidence type="ECO:0000256" key="6">
    <source>
        <dbReference type="PROSITE-ProRule" id="PRU00169"/>
    </source>
</evidence>
<dbReference type="SMART" id="SM01043">
    <property type="entry name" value="BTAD"/>
    <property type="match status" value="1"/>
</dbReference>
<keyword evidence="3" id="KW-0805">Transcription regulation</keyword>
<keyword evidence="9" id="KW-1185">Reference proteome</keyword>
<dbReference type="PANTHER" id="PTHR35807:SF2">
    <property type="entry name" value="TRANSCRIPTIONAL ACTIVATOR DOMAIN"/>
    <property type="match status" value="1"/>
</dbReference>
<dbReference type="SMART" id="SM00862">
    <property type="entry name" value="Trans_reg_C"/>
    <property type="match status" value="1"/>
</dbReference>
<dbReference type="InterPro" id="IPR011006">
    <property type="entry name" value="CheY-like_superfamily"/>
</dbReference>
<comment type="similarity">
    <text evidence="1">Belongs to the AfsR/DnrI/RedD regulatory family.</text>
</comment>
<dbReference type="Pfam" id="PF00486">
    <property type="entry name" value="Trans_reg_C"/>
    <property type="match status" value="1"/>
</dbReference>
<dbReference type="SMART" id="SM00448">
    <property type="entry name" value="REC"/>
    <property type="match status" value="1"/>
</dbReference>
<reference evidence="8 9" key="1">
    <citation type="submission" date="2017-01" db="EMBL/GenBank/DDBJ databases">
        <authorList>
            <person name="Varghese N."/>
            <person name="Submissions S."/>
        </authorList>
    </citation>
    <scope>NUCLEOTIDE SEQUENCE [LARGE SCALE GENOMIC DNA]</scope>
    <source>
        <strain evidence="8 9">ATCC 23464</strain>
    </source>
</reference>
<name>A0ABY1K486_9BACL</name>
<dbReference type="PROSITE" id="PS50110">
    <property type="entry name" value="RESPONSE_REGULATORY"/>
    <property type="match status" value="1"/>
</dbReference>
<dbReference type="InterPro" id="IPR036388">
    <property type="entry name" value="WH-like_DNA-bd_sf"/>
</dbReference>
<dbReference type="EMBL" id="FTNK01000009">
    <property type="protein sequence ID" value="SIR23525.1"/>
    <property type="molecule type" value="Genomic_DNA"/>
</dbReference>
<dbReference type="Proteomes" id="UP000186666">
    <property type="component" value="Unassembled WGS sequence"/>
</dbReference>
<dbReference type="InterPro" id="IPR001789">
    <property type="entry name" value="Sig_transdc_resp-reg_receiver"/>
</dbReference>
<evidence type="ECO:0000256" key="4">
    <source>
        <dbReference type="ARBA" id="ARBA00023125"/>
    </source>
</evidence>
<evidence type="ECO:0000313" key="8">
    <source>
        <dbReference type="EMBL" id="SIR23525.1"/>
    </source>
</evidence>
<comment type="caution">
    <text evidence="8">The sequence shown here is derived from an EMBL/GenBank/DDBJ whole genome shotgun (WGS) entry which is preliminary data.</text>
</comment>
<keyword evidence="5" id="KW-0804">Transcription</keyword>
<dbReference type="Pfam" id="PF00072">
    <property type="entry name" value="Response_reg"/>
    <property type="match status" value="1"/>
</dbReference>
<dbReference type="SUPFAM" id="SSF52172">
    <property type="entry name" value="CheY-like"/>
    <property type="match status" value="1"/>
</dbReference>
<dbReference type="SUPFAM" id="SSF48452">
    <property type="entry name" value="TPR-like"/>
    <property type="match status" value="1"/>
</dbReference>
<dbReference type="InterPro" id="IPR001867">
    <property type="entry name" value="OmpR/PhoB-type_DNA-bd"/>
</dbReference>
<dbReference type="InterPro" id="IPR011990">
    <property type="entry name" value="TPR-like_helical_dom_sf"/>
</dbReference>
<dbReference type="Gene3D" id="1.10.10.10">
    <property type="entry name" value="Winged helix-like DNA-binding domain superfamily/Winged helix DNA-binding domain"/>
    <property type="match status" value="1"/>
</dbReference>
<dbReference type="SUPFAM" id="SSF46894">
    <property type="entry name" value="C-terminal effector domain of the bipartite response regulators"/>
    <property type="match status" value="1"/>
</dbReference>
<keyword evidence="6" id="KW-0597">Phosphoprotein</keyword>
<dbReference type="Gene3D" id="1.25.40.10">
    <property type="entry name" value="Tetratricopeptide repeat domain"/>
    <property type="match status" value="1"/>
</dbReference>
<dbReference type="InterPro" id="IPR051677">
    <property type="entry name" value="AfsR-DnrI-RedD_regulator"/>
</dbReference>
<gene>
    <name evidence="8" type="ORF">SAMN05421578_10974</name>
</gene>
<dbReference type="Pfam" id="PF03704">
    <property type="entry name" value="BTAD"/>
    <property type="match status" value="1"/>
</dbReference>
<feature type="modified residue" description="4-aspartylphosphate" evidence="6">
    <location>
        <position position="54"/>
    </location>
</feature>
<dbReference type="Gene3D" id="3.40.50.2300">
    <property type="match status" value="1"/>
</dbReference>
<evidence type="ECO:0000256" key="3">
    <source>
        <dbReference type="ARBA" id="ARBA00023015"/>
    </source>
</evidence>
<protein>
    <submittedName>
        <fullName evidence="8">Two-component response regulator, SAPR family, consists of REC, wHTH and BTAD domains</fullName>
    </submittedName>
</protein>
<evidence type="ECO:0000256" key="2">
    <source>
        <dbReference type="ARBA" id="ARBA00023012"/>
    </source>
</evidence>
<dbReference type="InterPro" id="IPR005158">
    <property type="entry name" value="BTAD"/>
</dbReference>
<evidence type="ECO:0000313" key="9">
    <source>
        <dbReference type="Proteomes" id="UP000186666"/>
    </source>
</evidence>
<feature type="domain" description="Response regulatory" evidence="7">
    <location>
        <begin position="2"/>
        <end position="117"/>
    </location>
</feature>
<evidence type="ECO:0000256" key="1">
    <source>
        <dbReference type="ARBA" id="ARBA00005820"/>
    </source>
</evidence>
<keyword evidence="2" id="KW-0902">Two-component regulatory system</keyword>